<dbReference type="PANTHER" id="PTHR11550:SF0">
    <property type="entry name" value="CTP SYNTHASE-RELATED"/>
    <property type="match status" value="1"/>
</dbReference>
<accession>A0A7D5HIB1</accession>
<dbReference type="RefSeq" id="WP_176571596.1">
    <property type="nucleotide sequence ID" value="NZ_CP056030.1"/>
</dbReference>
<comment type="catalytic activity">
    <reaction evidence="9">
        <text>UTP + L-glutamine + ATP + H2O = CTP + L-glutamate + ADP + phosphate + 2 H(+)</text>
        <dbReference type="Rhea" id="RHEA:26426"/>
        <dbReference type="ChEBI" id="CHEBI:15377"/>
        <dbReference type="ChEBI" id="CHEBI:15378"/>
        <dbReference type="ChEBI" id="CHEBI:29985"/>
        <dbReference type="ChEBI" id="CHEBI:30616"/>
        <dbReference type="ChEBI" id="CHEBI:37563"/>
        <dbReference type="ChEBI" id="CHEBI:43474"/>
        <dbReference type="ChEBI" id="CHEBI:46398"/>
        <dbReference type="ChEBI" id="CHEBI:58359"/>
        <dbReference type="ChEBI" id="CHEBI:456216"/>
        <dbReference type="EC" id="6.3.4.2"/>
    </reaction>
</comment>
<evidence type="ECO:0000313" key="11">
    <source>
        <dbReference type="EMBL" id="QKZ05946.1"/>
    </source>
</evidence>
<dbReference type="EC" id="6.3.4.2" evidence="3"/>
<dbReference type="AlphaFoldDB" id="A0A7D5HIB1"/>
<evidence type="ECO:0000256" key="3">
    <source>
        <dbReference type="ARBA" id="ARBA00012291"/>
    </source>
</evidence>
<evidence type="ECO:0000256" key="5">
    <source>
        <dbReference type="ARBA" id="ARBA00022741"/>
    </source>
</evidence>
<dbReference type="GO" id="GO:0042802">
    <property type="term" value="F:identical protein binding"/>
    <property type="evidence" value="ECO:0007669"/>
    <property type="project" value="TreeGrafter"/>
</dbReference>
<dbReference type="UniPathway" id="UPA00159">
    <property type="reaction ID" value="UER00277"/>
</dbReference>
<comment type="pathway">
    <text evidence="1">Pyrimidine metabolism; CTP biosynthesis via de novo pathway; CTP from UDP: step 2/2.</text>
</comment>
<evidence type="ECO:0000256" key="1">
    <source>
        <dbReference type="ARBA" id="ARBA00005171"/>
    </source>
</evidence>
<dbReference type="GO" id="GO:0003883">
    <property type="term" value="F:CTP synthase activity"/>
    <property type="evidence" value="ECO:0007669"/>
    <property type="project" value="UniProtKB-EC"/>
</dbReference>
<dbReference type="GO" id="GO:0019856">
    <property type="term" value="P:pyrimidine nucleobase biosynthetic process"/>
    <property type="evidence" value="ECO:0007669"/>
    <property type="project" value="TreeGrafter"/>
</dbReference>
<proteinExistence type="inferred from homology"/>
<keyword evidence="7" id="KW-0315">Glutamine amidotransferase</keyword>
<organism evidence="11 12">
    <name type="scientific">Pseudomonas eucalypticola</name>
    <dbReference type="NCBI Taxonomy" id="2599595"/>
    <lineage>
        <taxon>Bacteria</taxon>
        <taxon>Pseudomonadati</taxon>
        <taxon>Pseudomonadota</taxon>
        <taxon>Gammaproteobacteria</taxon>
        <taxon>Pseudomonadales</taxon>
        <taxon>Pseudomonadaceae</taxon>
        <taxon>Pseudomonas</taxon>
    </lineage>
</organism>
<dbReference type="Pfam" id="PF00117">
    <property type="entry name" value="GATase"/>
    <property type="match status" value="1"/>
</dbReference>
<gene>
    <name evidence="11" type="ORF">HWQ56_20010</name>
</gene>
<dbReference type="NCBIfam" id="NF004836">
    <property type="entry name" value="PRK06186.1"/>
    <property type="match status" value="1"/>
</dbReference>
<dbReference type="InterPro" id="IPR004468">
    <property type="entry name" value="CTP_synthase"/>
</dbReference>
<keyword evidence="8" id="KW-0665">Pyrimidine biosynthesis</keyword>
<keyword evidence="6" id="KW-0067">ATP-binding</keyword>
<name>A0A7D5HIB1_9PSED</name>
<keyword evidence="4" id="KW-0436">Ligase</keyword>
<evidence type="ECO:0000256" key="7">
    <source>
        <dbReference type="ARBA" id="ARBA00022962"/>
    </source>
</evidence>
<evidence type="ECO:0000256" key="2">
    <source>
        <dbReference type="ARBA" id="ARBA00007533"/>
    </source>
</evidence>
<evidence type="ECO:0000256" key="4">
    <source>
        <dbReference type="ARBA" id="ARBA00022598"/>
    </source>
</evidence>
<dbReference type="GO" id="GO:0005829">
    <property type="term" value="C:cytosol"/>
    <property type="evidence" value="ECO:0007669"/>
    <property type="project" value="TreeGrafter"/>
</dbReference>
<dbReference type="GO" id="GO:0044210">
    <property type="term" value="P:'de novo' CTP biosynthetic process"/>
    <property type="evidence" value="ECO:0007669"/>
    <property type="project" value="UniProtKB-UniPathway"/>
</dbReference>
<evidence type="ECO:0000256" key="9">
    <source>
        <dbReference type="ARBA" id="ARBA00047781"/>
    </source>
</evidence>
<reference evidence="11 12" key="1">
    <citation type="submission" date="2020-06" db="EMBL/GenBank/DDBJ databases">
        <title>Pseudomonas eucalypticola sp. nov., an endophyte of Eucalyptus dunnii leaves with biocontrol ability of eucalyptus leaf blight.</title>
        <authorList>
            <person name="Liu Y."/>
            <person name="Song Z."/>
            <person name="Zeng H."/>
            <person name="Lu M."/>
            <person name="Wang X."/>
            <person name="Lian X."/>
            <person name="Zhang Q."/>
        </authorList>
    </citation>
    <scope>NUCLEOTIDE SEQUENCE [LARGE SCALE GENOMIC DNA]</scope>
    <source>
        <strain evidence="11 12">NP-1</strain>
    </source>
</reference>
<evidence type="ECO:0000256" key="8">
    <source>
        <dbReference type="ARBA" id="ARBA00022975"/>
    </source>
</evidence>
<protein>
    <recommendedName>
        <fullName evidence="3">CTP synthase (glutamine hydrolyzing)</fullName>
        <ecNumber evidence="3">6.3.4.2</ecNumber>
    </recommendedName>
</protein>
<feature type="domain" description="Glutamine amidotransferase" evidence="10">
    <location>
        <begin position="66"/>
        <end position="121"/>
    </location>
</feature>
<dbReference type="PANTHER" id="PTHR11550">
    <property type="entry name" value="CTP SYNTHASE"/>
    <property type="match status" value="1"/>
</dbReference>
<dbReference type="EMBL" id="CP056030">
    <property type="protein sequence ID" value="QKZ05946.1"/>
    <property type="molecule type" value="Genomic_DNA"/>
</dbReference>
<dbReference type="Gene3D" id="3.40.50.880">
    <property type="match status" value="1"/>
</dbReference>
<dbReference type="GO" id="GO:0005524">
    <property type="term" value="F:ATP binding"/>
    <property type="evidence" value="ECO:0007669"/>
    <property type="project" value="UniProtKB-KW"/>
</dbReference>
<keyword evidence="5" id="KW-0547">Nucleotide-binding</keyword>
<dbReference type="InterPro" id="IPR029062">
    <property type="entry name" value="Class_I_gatase-like"/>
</dbReference>
<dbReference type="InterPro" id="IPR017926">
    <property type="entry name" value="GATASE"/>
</dbReference>
<evidence type="ECO:0000313" key="12">
    <source>
        <dbReference type="Proteomes" id="UP000509568"/>
    </source>
</evidence>
<evidence type="ECO:0000256" key="6">
    <source>
        <dbReference type="ARBA" id="ARBA00022840"/>
    </source>
</evidence>
<keyword evidence="12" id="KW-1185">Reference proteome</keyword>
<comment type="similarity">
    <text evidence="2">Belongs to the CTP synthase family.</text>
</comment>
<dbReference type="Proteomes" id="UP000509568">
    <property type="component" value="Chromosome"/>
</dbReference>
<sequence length="235" mass="25147">MSSTRPLQIALVGDFDASITAHRAIQAALPLAARALGLSVEARCLATDQISAGTLAQPFDAFWCMPGSPYRSLEGALAAIRHAREQRIPFLGTCAGFQHALLEYARNALGWADAEHGESTPQAARAIISPLSCSLVEVRGTLHLQPGTLIAQAYEGLAIEEGYHCNYGLNPAFAEALLAGPLRPCARDANGEVRAVHLEGHPFFVATLFQPERAALEDRVPPLLTALLHAAQRRV</sequence>
<dbReference type="SUPFAM" id="SSF52317">
    <property type="entry name" value="Class I glutamine amidotransferase-like"/>
    <property type="match status" value="1"/>
</dbReference>
<evidence type="ECO:0000259" key="10">
    <source>
        <dbReference type="Pfam" id="PF00117"/>
    </source>
</evidence>
<dbReference type="KEGG" id="pez:HWQ56_20010"/>